<dbReference type="Proteomes" id="UP000516437">
    <property type="component" value="Chromosome 5"/>
</dbReference>
<gene>
    <name evidence="2" type="ORF">CJ030_MR5G010177</name>
</gene>
<dbReference type="AlphaFoldDB" id="A0A6A1VLS6"/>
<keyword evidence="3" id="KW-1185">Reference proteome</keyword>
<proteinExistence type="predicted"/>
<dbReference type="EMBL" id="RXIC02000023">
    <property type="protein sequence ID" value="KAB1212877.1"/>
    <property type="molecule type" value="Genomic_DNA"/>
</dbReference>
<reference evidence="2 3" key="1">
    <citation type="journal article" date="2019" name="Plant Biotechnol. J.">
        <title>The red bayberry genome and genetic basis of sex determination.</title>
        <authorList>
            <person name="Jia H.M."/>
            <person name="Jia H.J."/>
            <person name="Cai Q.L."/>
            <person name="Wang Y."/>
            <person name="Zhao H.B."/>
            <person name="Yang W.F."/>
            <person name="Wang G.Y."/>
            <person name="Li Y.H."/>
            <person name="Zhan D.L."/>
            <person name="Shen Y.T."/>
            <person name="Niu Q.F."/>
            <person name="Chang L."/>
            <person name="Qiu J."/>
            <person name="Zhao L."/>
            <person name="Xie H.B."/>
            <person name="Fu W.Y."/>
            <person name="Jin J."/>
            <person name="Li X.W."/>
            <person name="Jiao Y."/>
            <person name="Zhou C.C."/>
            <person name="Tu T."/>
            <person name="Chai C.Y."/>
            <person name="Gao J.L."/>
            <person name="Fan L.J."/>
            <person name="van de Weg E."/>
            <person name="Wang J.Y."/>
            <person name="Gao Z.S."/>
        </authorList>
    </citation>
    <scope>NUCLEOTIDE SEQUENCE [LARGE SCALE GENOMIC DNA]</scope>
    <source>
        <tissue evidence="2">Leaves</tissue>
    </source>
</reference>
<comment type="caution">
    <text evidence="2">The sequence shown here is derived from an EMBL/GenBank/DDBJ whole genome shotgun (WGS) entry which is preliminary data.</text>
</comment>
<accession>A0A6A1VLS6</accession>
<dbReference type="InterPro" id="IPR025312">
    <property type="entry name" value="DUF4216"/>
</dbReference>
<evidence type="ECO:0000313" key="2">
    <source>
        <dbReference type="EMBL" id="KAB1212877.1"/>
    </source>
</evidence>
<evidence type="ECO:0000313" key="3">
    <source>
        <dbReference type="Proteomes" id="UP000516437"/>
    </source>
</evidence>
<evidence type="ECO:0000259" key="1">
    <source>
        <dbReference type="Pfam" id="PF13952"/>
    </source>
</evidence>
<protein>
    <recommendedName>
        <fullName evidence="1">DUF4216 domain-containing protein</fullName>
    </recommendedName>
</protein>
<name>A0A6A1VLS6_9ROSI</name>
<feature type="domain" description="DUF4216" evidence="1">
    <location>
        <begin position="2"/>
        <end position="37"/>
    </location>
</feature>
<dbReference type="OrthoDB" id="1748634at2759"/>
<dbReference type="Pfam" id="PF13952">
    <property type="entry name" value="DUF4216"/>
    <property type="match status" value="1"/>
</dbReference>
<sequence length="100" mass="11386">MSRTWFTEDPFILASQAVQVFYLKDTKKYAKGNWHVVESVTARGYFPATQSLTNELDMSSNEEVSKNTEIVHEEVCLGGLPPIEATVQEHQQLRRDDISP</sequence>
<organism evidence="2 3">
    <name type="scientific">Morella rubra</name>
    <name type="common">Chinese bayberry</name>
    <dbReference type="NCBI Taxonomy" id="262757"/>
    <lineage>
        <taxon>Eukaryota</taxon>
        <taxon>Viridiplantae</taxon>
        <taxon>Streptophyta</taxon>
        <taxon>Embryophyta</taxon>
        <taxon>Tracheophyta</taxon>
        <taxon>Spermatophyta</taxon>
        <taxon>Magnoliopsida</taxon>
        <taxon>eudicotyledons</taxon>
        <taxon>Gunneridae</taxon>
        <taxon>Pentapetalae</taxon>
        <taxon>rosids</taxon>
        <taxon>fabids</taxon>
        <taxon>Fagales</taxon>
        <taxon>Myricaceae</taxon>
        <taxon>Morella</taxon>
    </lineage>
</organism>